<gene>
    <name evidence="3" type="ORF">LZZ85_24705</name>
</gene>
<dbReference type="InterPro" id="IPR013766">
    <property type="entry name" value="Thioredoxin_domain"/>
</dbReference>
<dbReference type="Proteomes" id="UP001165367">
    <property type="component" value="Unassembled WGS sequence"/>
</dbReference>
<evidence type="ECO:0000259" key="2">
    <source>
        <dbReference type="PROSITE" id="PS51352"/>
    </source>
</evidence>
<protein>
    <submittedName>
        <fullName evidence="3">TlpA family protein disulfide reductase</fullName>
    </submittedName>
</protein>
<organism evidence="3 4">
    <name type="scientific">Terrimonas ginsenosidimutans</name>
    <dbReference type="NCBI Taxonomy" id="2908004"/>
    <lineage>
        <taxon>Bacteria</taxon>
        <taxon>Pseudomonadati</taxon>
        <taxon>Bacteroidota</taxon>
        <taxon>Chitinophagia</taxon>
        <taxon>Chitinophagales</taxon>
        <taxon>Chitinophagaceae</taxon>
        <taxon>Terrimonas</taxon>
    </lineage>
</organism>
<feature type="signal peptide" evidence="1">
    <location>
        <begin position="1"/>
        <end position="21"/>
    </location>
</feature>
<reference evidence="3" key="1">
    <citation type="submission" date="2022-01" db="EMBL/GenBank/DDBJ databases">
        <authorList>
            <person name="Jo J.-H."/>
            <person name="Im W.-T."/>
        </authorList>
    </citation>
    <scope>NUCLEOTIDE SEQUENCE</scope>
    <source>
        <strain evidence="3">NA20</strain>
    </source>
</reference>
<dbReference type="SUPFAM" id="SSF52833">
    <property type="entry name" value="Thioredoxin-like"/>
    <property type="match status" value="1"/>
</dbReference>
<dbReference type="PROSITE" id="PS51352">
    <property type="entry name" value="THIOREDOXIN_2"/>
    <property type="match status" value="1"/>
</dbReference>
<keyword evidence="1" id="KW-0732">Signal</keyword>
<keyword evidence="4" id="KW-1185">Reference proteome</keyword>
<feature type="domain" description="Thioredoxin" evidence="2">
    <location>
        <begin position="7"/>
        <end position="161"/>
    </location>
</feature>
<dbReference type="InterPro" id="IPR036249">
    <property type="entry name" value="Thioredoxin-like_sf"/>
</dbReference>
<dbReference type="InterPro" id="IPR000866">
    <property type="entry name" value="AhpC/TSA"/>
</dbReference>
<feature type="chain" id="PRO_5045955562" evidence="1">
    <location>
        <begin position="22"/>
        <end position="161"/>
    </location>
</feature>
<dbReference type="Pfam" id="PF00578">
    <property type="entry name" value="AhpC-TSA"/>
    <property type="match status" value="1"/>
</dbReference>
<dbReference type="PANTHER" id="PTHR42852:SF17">
    <property type="entry name" value="THIOREDOXIN-LIKE PROTEIN HI_1115"/>
    <property type="match status" value="1"/>
</dbReference>
<comment type="caution">
    <text evidence="3">The sequence shown here is derived from an EMBL/GenBank/DDBJ whole genome shotgun (WGS) entry which is preliminary data.</text>
</comment>
<dbReference type="Gene3D" id="3.40.30.10">
    <property type="entry name" value="Glutaredoxin"/>
    <property type="match status" value="1"/>
</dbReference>
<sequence>MRGKYLLLACICLSVITNTEAQHTKSVKITDLEKTIAESNTPLIINFWATYCIPCIAEMPAFEKLAAKYKNKGVKLLFVSLDMQDDYPAKVDSFIKKRKIQNPTVWLDETNADYFCPKVDPKWSGAIPATLFIHTKKNYRRFFEKEFSEEELEKEIMAILR</sequence>
<evidence type="ECO:0000313" key="3">
    <source>
        <dbReference type="EMBL" id="MCG2617523.1"/>
    </source>
</evidence>
<dbReference type="CDD" id="cd02966">
    <property type="entry name" value="TlpA_like_family"/>
    <property type="match status" value="1"/>
</dbReference>
<name>A0ABS9KYY2_9BACT</name>
<accession>A0ABS9KYY2</accession>
<dbReference type="PANTHER" id="PTHR42852">
    <property type="entry name" value="THIOL:DISULFIDE INTERCHANGE PROTEIN DSBE"/>
    <property type="match status" value="1"/>
</dbReference>
<proteinExistence type="predicted"/>
<dbReference type="EMBL" id="JAKLTR010000022">
    <property type="protein sequence ID" value="MCG2617523.1"/>
    <property type="molecule type" value="Genomic_DNA"/>
</dbReference>
<evidence type="ECO:0000256" key="1">
    <source>
        <dbReference type="SAM" id="SignalP"/>
    </source>
</evidence>
<evidence type="ECO:0000313" key="4">
    <source>
        <dbReference type="Proteomes" id="UP001165367"/>
    </source>
</evidence>
<dbReference type="RefSeq" id="WP_237876297.1">
    <property type="nucleotide sequence ID" value="NZ_JAKLTR010000022.1"/>
</dbReference>
<dbReference type="InterPro" id="IPR050553">
    <property type="entry name" value="Thioredoxin_ResA/DsbE_sf"/>
</dbReference>